<dbReference type="InterPro" id="IPR001451">
    <property type="entry name" value="Hexapep"/>
</dbReference>
<dbReference type="PANTHER" id="PTHR42883:SF2">
    <property type="entry name" value="THYMIDYLYLTRANSFERASE"/>
    <property type="match status" value="1"/>
</dbReference>
<dbReference type="Gene3D" id="2.160.10.10">
    <property type="entry name" value="Hexapeptide repeat proteins"/>
    <property type="match status" value="1"/>
</dbReference>
<evidence type="ECO:0008006" key="3">
    <source>
        <dbReference type="Google" id="ProtNLM"/>
    </source>
</evidence>
<dbReference type="RefSeq" id="XP_008610655.1">
    <property type="nucleotide sequence ID" value="XM_008612433.1"/>
</dbReference>
<dbReference type="Pfam" id="PF00132">
    <property type="entry name" value="Hexapep"/>
    <property type="match status" value="1"/>
</dbReference>
<gene>
    <name evidence="1" type="ORF">SDRG_06641</name>
</gene>
<dbReference type="STRING" id="1156394.T0RTP4"/>
<sequence length="350" mass="37209">MSGQATAALAVACSVVCACISVYYARAAAPPSSPSSLLANNKAKAPTLAAKKRVVRLATLDAGDVPRALRPSFYFTEIGRFKHSTLFDDAPSVFSVLDKLQTYITSWLASHEPLCPTTIVPCSGTANATVHVSTENTEVLQLCSIFNYSDHSDRQLVLGSGVRVMGGVFDVSEGSIFIGANTVIEPHVYIKGPAIIGESCTLRHGAYLRGDVLIGDRVVLRCEVKHALIMDRAELCHPGYCGDSLCGYKSHFANQVSTANLTLLAPSSGTGVCIDVDGVTYDTGRRKIGVILGDRSQLGCNVATDPCTLLGPNTSVYALTRLNKGVYGPNELVKNKPMETGVIERAPLRS</sequence>
<dbReference type="OrthoDB" id="57945at2759"/>
<organism evidence="1 2">
    <name type="scientific">Saprolegnia diclina (strain VS20)</name>
    <dbReference type="NCBI Taxonomy" id="1156394"/>
    <lineage>
        <taxon>Eukaryota</taxon>
        <taxon>Sar</taxon>
        <taxon>Stramenopiles</taxon>
        <taxon>Oomycota</taxon>
        <taxon>Saprolegniomycetes</taxon>
        <taxon>Saprolegniales</taxon>
        <taxon>Saprolegniaceae</taxon>
        <taxon>Saprolegnia</taxon>
    </lineage>
</organism>
<dbReference type="GeneID" id="19947368"/>
<proteinExistence type="predicted"/>
<accession>T0RTP4</accession>
<reference evidence="1 2" key="1">
    <citation type="submission" date="2012-04" db="EMBL/GenBank/DDBJ databases">
        <title>The Genome Sequence of Saprolegnia declina VS20.</title>
        <authorList>
            <consortium name="The Broad Institute Genome Sequencing Platform"/>
            <person name="Russ C."/>
            <person name="Nusbaum C."/>
            <person name="Tyler B."/>
            <person name="van West P."/>
            <person name="Dieguez-Uribeondo J."/>
            <person name="de Bruijn I."/>
            <person name="Tripathy S."/>
            <person name="Jiang R."/>
            <person name="Young S.K."/>
            <person name="Zeng Q."/>
            <person name="Gargeya S."/>
            <person name="Fitzgerald M."/>
            <person name="Haas B."/>
            <person name="Abouelleil A."/>
            <person name="Alvarado L."/>
            <person name="Arachchi H.M."/>
            <person name="Berlin A."/>
            <person name="Chapman S.B."/>
            <person name="Goldberg J."/>
            <person name="Griggs A."/>
            <person name="Gujja S."/>
            <person name="Hansen M."/>
            <person name="Howarth C."/>
            <person name="Imamovic A."/>
            <person name="Larimer J."/>
            <person name="McCowen C."/>
            <person name="Montmayeur A."/>
            <person name="Murphy C."/>
            <person name="Neiman D."/>
            <person name="Pearson M."/>
            <person name="Priest M."/>
            <person name="Roberts A."/>
            <person name="Saif S."/>
            <person name="Shea T."/>
            <person name="Sisk P."/>
            <person name="Sykes S."/>
            <person name="Wortman J."/>
            <person name="Nusbaum C."/>
            <person name="Birren B."/>
        </authorList>
    </citation>
    <scope>NUCLEOTIDE SEQUENCE [LARGE SCALE GENOMIC DNA]</scope>
    <source>
        <strain evidence="1 2">VS20</strain>
    </source>
</reference>
<dbReference type="Proteomes" id="UP000030762">
    <property type="component" value="Unassembled WGS sequence"/>
</dbReference>
<dbReference type="VEuPathDB" id="FungiDB:SDRG_06641"/>
<evidence type="ECO:0000313" key="1">
    <source>
        <dbReference type="EMBL" id="EQC35893.1"/>
    </source>
</evidence>
<dbReference type="SUPFAM" id="SSF51161">
    <property type="entry name" value="Trimeric LpxA-like enzymes"/>
    <property type="match status" value="1"/>
</dbReference>
<dbReference type="InParanoid" id="T0RTP4"/>
<dbReference type="OMA" id="CACISVY"/>
<dbReference type="InterPro" id="IPR011004">
    <property type="entry name" value="Trimer_LpxA-like_sf"/>
</dbReference>
<dbReference type="AlphaFoldDB" id="T0RTP4"/>
<dbReference type="EMBL" id="JH767149">
    <property type="protein sequence ID" value="EQC35893.1"/>
    <property type="molecule type" value="Genomic_DNA"/>
</dbReference>
<dbReference type="eggNOG" id="ENOG502RYXU">
    <property type="taxonomic scope" value="Eukaryota"/>
</dbReference>
<keyword evidence="2" id="KW-1185">Reference proteome</keyword>
<protein>
    <recommendedName>
        <fullName evidence="3">Bifunctional GlmU protein</fullName>
    </recommendedName>
</protein>
<evidence type="ECO:0000313" key="2">
    <source>
        <dbReference type="Proteomes" id="UP000030762"/>
    </source>
</evidence>
<name>T0RTP4_SAPDV</name>
<dbReference type="PANTHER" id="PTHR42883">
    <property type="entry name" value="GLUCOSE-1-PHOSPHATE THYMIDYLTRANSFERASE"/>
    <property type="match status" value="1"/>
</dbReference>